<evidence type="ECO:0000313" key="2">
    <source>
        <dbReference type="EMBL" id="KAL3686996.1"/>
    </source>
</evidence>
<gene>
    <name evidence="2" type="ORF">R1sor_013305</name>
</gene>
<accession>A0ABD3HA87</accession>
<dbReference type="Proteomes" id="UP001633002">
    <property type="component" value="Unassembled WGS sequence"/>
</dbReference>
<reference evidence="2 3" key="1">
    <citation type="submission" date="2024-09" db="EMBL/GenBank/DDBJ databases">
        <title>Chromosome-scale assembly of Riccia sorocarpa.</title>
        <authorList>
            <person name="Paukszto L."/>
        </authorList>
    </citation>
    <scope>NUCLEOTIDE SEQUENCE [LARGE SCALE GENOMIC DNA]</scope>
    <source>
        <strain evidence="2">LP-2024</strain>
        <tissue evidence="2">Aerial parts of the thallus</tissue>
    </source>
</reference>
<feature type="compositionally biased region" description="Basic and acidic residues" evidence="1">
    <location>
        <begin position="1"/>
        <end position="16"/>
    </location>
</feature>
<name>A0ABD3HA87_9MARC</name>
<feature type="compositionally biased region" description="Basic and acidic residues" evidence="1">
    <location>
        <begin position="31"/>
        <end position="40"/>
    </location>
</feature>
<dbReference type="EMBL" id="JBJQOH010000004">
    <property type="protein sequence ID" value="KAL3686996.1"/>
    <property type="molecule type" value="Genomic_DNA"/>
</dbReference>
<protein>
    <submittedName>
        <fullName evidence="2">Uncharacterized protein</fullName>
    </submittedName>
</protein>
<proteinExistence type="predicted"/>
<evidence type="ECO:0000256" key="1">
    <source>
        <dbReference type="SAM" id="MobiDB-lite"/>
    </source>
</evidence>
<keyword evidence="3" id="KW-1185">Reference proteome</keyword>
<organism evidence="2 3">
    <name type="scientific">Riccia sorocarpa</name>
    <dbReference type="NCBI Taxonomy" id="122646"/>
    <lineage>
        <taxon>Eukaryota</taxon>
        <taxon>Viridiplantae</taxon>
        <taxon>Streptophyta</taxon>
        <taxon>Embryophyta</taxon>
        <taxon>Marchantiophyta</taxon>
        <taxon>Marchantiopsida</taxon>
        <taxon>Marchantiidae</taxon>
        <taxon>Marchantiales</taxon>
        <taxon>Ricciaceae</taxon>
        <taxon>Riccia</taxon>
    </lineage>
</organism>
<feature type="region of interest" description="Disordered" evidence="1">
    <location>
        <begin position="1"/>
        <end position="57"/>
    </location>
</feature>
<comment type="caution">
    <text evidence="2">The sequence shown here is derived from an EMBL/GenBank/DDBJ whole genome shotgun (WGS) entry which is preliminary data.</text>
</comment>
<sequence>MRKERRRGERKGEKKVGNSGGTNFVLFTRMESCKEQREGTGEESAGSSDVTSWEVPGPPVLHAHSALPAYHMKSQSEVALVALQKAVAPSRPGHISPHDLLAKRVVELSAFLSERNDQV</sequence>
<dbReference type="AlphaFoldDB" id="A0ABD3HA87"/>
<evidence type="ECO:0000313" key="3">
    <source>
        <dbReference type="Proteomes" id="UP001633002"/>
    </source>
</evidence>